<sequence length="153" mass="16911">MRCTTRLAPDRLDSSAEFTAFESSLEDEGAVVTFVGVARSKSASGGKVSNLFLEHHPRMTEASLMEIAEDAGRRFNISAIRVVHRCGDIAPGEAIVLVATAALHRRAAFEAAEYAMDRLKTDAVFWKREDAVDGSRWIEPTSSDHDDRARWSE</sequence>
<keyword evidence="14" id="KW-1185">Reference proteome</keyword>
<evidence type="ECO:0000256" key="7">
    <source>
        <dbReference type="ARBA" id="ARBA00026066"/>
    </source>
</evidence>
<dbReference type="PANTHER" id="PTHR23404">
    <property type="entry name" value="MOLYBDOPTERIN SYNTHASE RELATED"/>
    <property type="match status" value="1"/>
</dbReference>
<dbReference type="RefSeq" id="WP_249915103.1">
    <property type="nucleotide sequence ID" value="NZ_JAMGBB010000001.1"/>
</dbReference>
<evidence type="ECO:0000256" key="3">
    <source>
        <dbReference type="ARBA" id="ARBA00011950"/>
    </source>
</evidence>
<protein>
    <recommendedName>
        <fullName evidence="4">Molybdopterin synthase catalytic subunit</fullName>
        <ecNumber evidence="3">2.8.1.12</ecNumber>
    </recommendedName>
    <alternativeName>
        <fullName evidence="10">MPT synthase subunit 2</fullName>
    </alternativeName>
    <alternativeName>
        <fullName evidence="8">Molybdenum cofactor biosynthesis protein E</fullName>
    </alternativeName>
    <alternativeName>
        <fullName evidence="9">Molybdopterin-converting factor large subunit</fullName>
    </alternativeName>
    <alternativeName>
        <fullName evidence="11">Molybdopterin-converting factor subunit 2</fullName>
    </alternativeName>
</protein>
<dbReference type="CDD" id="cd00756">
    <property type="entry name" value="MoaE"/>
    <property type="match status" value="1"/>
</dbReference>
<comment type="subunit">
    <text evidence="7">Heterotetramer of 2 MoaD subunits and 2 MoaE subunits. Also stable as homodimer. The enzyme changes between these two forms during catalysis.</text>
</comment>
<dbReference type="SUPFAM" id="SSF54690">
    <property type="entry name" value="Molybdopterin synthase subunit MoaE"/>
    <property type="match status" value="1"/>
</dbReference>
<comment type="catalytic activity">
    <reaction evidence="12">
        <text>2 [molybdopterin-synthase sulfur-carrier protein]-C-terminal-Gly-aminoethanethioate + cyclic pyranopterin phosphate + H2O = molybdopterin + 2 [molybdopterin-synthase sulfur-carrier protein]-C-terminal Gly-Gly + 2 H(+)</text>
        <dbReference type="Rhea" id="RHEA:26333"/>
        <dbReference type="Rhea" id="RHEA-COMP:12202"/>
        <dbReference type="Rhea" id="RHEA-COMP:19907"/>
        <dbReference type="ChEBI" id="CHEBI:15377"/>
        <dbReference type="ChEBI" id="CHEBI:15378"/>
        <dbReference type="ChEBI" id="CHEBI:58698"/>
        <dbReference type="ChEBI" id="CHEBI:59648"/>
        <dbReference type="ChEBI" id="CHEBI:90778"/>
        <dbReference type="ChEBI" id="CHEBI:232372"/>
        <dbReference type="EC" id="2.8.1.12"/>
    </reaction>
</comment>
<evidence type="ECO:0000256" key="10">
    <source>
        <dbReference type="ARBA" id="ARBA00030781"/>
    </source>
</evidence>
<dbReference type="Gene3D" id="3.90.1170.40">
    <property type="entry name" value="Molybdopterin biosynthesis MoaE subunit"/>
    <property type="match status" value="1"/>
</dbReference>
<comment type="pathway">
    <text evidence="1">Cofactor biosynthesis; molybdopterin biosynthesis.</text>
</comment>
<comment type="similarity">
    <text evidence="2">Belongs to the MoaE family.</text>
</comment>
<dbReference type="Pfam" id="PF02391">
    <property type="entry name" value="MoaE"/>
    <property type="match status" value="1"/>
</dbReference>
<name>A0ABT0S8K9_9SPHN</name>
<accession>A0ABT0S8K9</accession>
<comment type="function">
    <text evidence="6">Converts molybdopterin precursor Z into molybdopterin. This requires the incorporation of two sulfur atoms into precursor Z to generate a dithiolene group. The sulfur is provided by MoaD.</text>
</comment>
<dbReference type="Proteomes" id="UP001165383">
    <property type="component" value="Unassembled WGS sequence"/>
</dbReference>
<evidence type="ECO:0000256" key="8">
    <source>
        <dbReference type="ARBA" id="ARBA00029745"/>
    </source>
</evidence>
<dbReference type="EC" id="2.8.1.12" evidence="3"/>
<organism evidence="13 14">
    <name type="scientific">Sphingomonas brevis</name>
    <dbReference type="NCBI Taxonomy" id="2908206"/>
    <lineage>
        <taxon>Bacteria</taxon>
        <taxon>Pseudomonadati</taxon>
        <taxon>Pseudomonadota</taxon>
        <taxon>Alphaproteobacteria</taxon>
        <taxon>Sphingomonadales</taxon>
        <taxon>Sphingomonadaceae</taxon>
        <taxon>Sphingomonas</taxon>
    </lineage>
</organism>
<keyword evidence="5" id="KW-0501">Molybdenum cofactor biosynthesis</keyword>
<evidence type="ECO:0000256" key="1">
    <source>
        <dbReference type="ARBA" id="ARBA00005046"/>
    </source>
</evidence>
<reference evidence="13" key="1">
    <citation type="submission" date="2022-05" db="EMBL/GenBank/DDBJ databases">
        <authorList>
            <person name="Jo J.-H."/>
            <person name="Im W.-T."/>
        </authorList>
    </citation>
    <scope>NUCLEOTIDE SEQUENCE</scope>
    <source>
        <strain evidence="13">RB56-2</strain>
    </source>
</reference>
<dbReference type="EMBL" id="JAMGBB010000001">
    <property type="protein sequence ID" value="MCL6740682.1"/>
    <property type="molecule type" value="Genomic_DNA"/>
</dbReference>
<evidence type="ECO:0000256" key="5">
    <source>
        <dbReference type="ARBA" id="ARBA00023150"/>
    </source>
</evidence>
<comment type="caution">
    <text evidence="13">The sequence shown here is derived from an EMBL/GenBank/DDBJ whole genome shotgun (WGS) entry which is preliminary data.</text>
</comment>
<evidence type="ECO:0000313" key="13">
    <source>
        <dbReference type="EMBL" id="MCL6740682.1"/>
    </source>
</evidence>
<gene>
    <name evidence="13" type="ORF">LZ518_05990</name>
</gene>
<evidence type="ECO:0000256" key="4">
    <source>
        <dbReference type="ARBA" id="ARBA00013858"/>
    </source>
</evidence>
<evidence type="ECO:0000256" key="9">
    <source>
        <dbReference type="ARBA" id="ARBA00030407"/>
    </source>
</evidence>
<dbReference type="InterPro" id="IPR003448">
    <property type="entry name" value="Mopterin_biosynth_MoaE"/>
</dbReference>
<dbReference type="InterPro" id="IPR036563">
    <property type="entry name" value="MoaE_sf"/>
</dbReference>
<evidence type="ECO:0000313" key="14">
    <source>
        <dbReference type="Proteomes" id="UP001165383"/>
    </source>
</evidence>
<evidence type="ECO:0000256" key="11">
    <source>
        <dbReference type="ARBA" id="ARBA00032474"/>
    </source>
</evidence>
<evidence type="ECO:0000256" key="12">
    <source>
        <dbReference type="ARBA" id="ARBA00049878"/>
    </source>
</evidence>
<evidence type="ECO:0000256" key="2">
    <source>
        <dbReference type="ARBA" id="ARBA00005426"/>
    </source>
</evidence>
<proteinExistence type="inferred from homology"/>
<evidence type="ECO:0000256" key="6">
    <source>
        <dbReference type="ARBA" id="ARBA00025448"/>
    </source>
</evidence>